<dbReference type="Proteomes" id="UP001153555">
    <property type="component" value="Unassembled WGS sequence"/>
</dbReference>
<dbReference type="FunFam" id="1.20.5.1300:FF:000002">
    <property type="entry name" value="Histidinol dehydrogenase, chloroplastic"/>
    <property type="match status" value="1"/>
</dbReference>
<keyword evidence="31" id="KW-1185">Reference proteome</keyword>
<feature type="binding site" evidence="27">
    <location>
        <position position="503"/>
    </location>
    <ligand>
        <name>substrate</name>
    </ligand>
</feature>
<dbReference type="Pfam" id="PF00815">
    <property type="entry name" value="Histidinol_dh"/>
    <property type="match status" value="1"/>
</dbReference>
<evidence type="ECO:0000256" key="26">
    <source>
        <dbReference type="PIRSR" id="PIRSR610347-1"/>
    </source>
</evidence>
<evidence type="ECO:0000256" key="10">
    <source>
        <dbReference type="ARBA" id="ARBA00022605"/>
    </source>
</evidence>
<dbReference type="InterPro" id="IPR012131">
    <property type="entry name" value="Hstdl_DH"/>
</dbReference>
<evidence type="ECO:0000256" key="27">
    <source>
        <dbReference type="PIRSR" id="PIRSR610347-2"/>
    </source>
</evidence>
<dbReference type="GO" id="GO:0004399">
    <property type="term" value="F:histidinol dehydrogenase activity"/>
    <property type="evidence" value="ECO:0007669"/>
    <property type="project" value="UniProtKB-EC"/>
</dbReference>
<evidence type="ECO:0000256" key="24">
    <source>
        <dbReference type="ARBA" id="ARBA00049489"/>
    </source>
</evidence>
<feature type="active site" description="Nucleophile" evidence="26">
    <location>
        <position position="272"/>
    </location>
</feature>
<dbReference type="InterPro" id="IPR016161">
    <property type="entry name" value="Ald_DH/histidinol_DH"/>
</dbReference>
<dbReference type="SUPFAM" id="SSF53720">
    <property type="entry name" value="ALDH-like"/>
    <property type="match status" value="1"/>
</dbReference>
<dbReference type="PANTHER" id="PTHR21256:SF2">
    <property type="entry name" value="HISTIDINE BIOSYNTHESIS TRIFUNCTIONAL PROTEIN"/>
    <property type="match status" value="1"/>
</dbReference>
<keyword evidence="22" id="KW-0234">DNA repair</keyword>
<evidence type="ECO:0000256" key="20">
    <source>
        <dbReference type="ARBA" id="ARBA00023027"/>
    </source>
</evidence>
<dbReference type="CDD" id="cd09122">
    <property type="entry name" value="PLDc_Tdp1_1"/>
    <property type="match status" value="1"/>
</dbReference>
<dbReference type="CDD" id="cd22671">
    <property type="entry name" value="FHA_APTX-like"/>
    <property type="match status" value="1"/>
</dbReference>
<dbReference type="SUPFAM" id="SSF56024">
    <property type="entry name" value="Phospholipase D/nuclease"/>
    <property type="match status" value="2"/>
</dbReference>
<evidence type="ECO:0000256" key="8">
    <source>
        <dbReference type="ARBA" id="ARBA00012965"/>
    </source>
</evidence>
<evidence type="ECO:0000256" key="5">
    <source>
        <dbReference type="ARBA" id="ARBA00004940"/>
    </source>
</evidence>
<organism evidence="30 31">
    <name type="scientific">Striga hermonthica</name>
    <name type="common">Purple witchweed</name>
    <name type="synonym">Buchnera hermonthica</name>
    <dbReference type="NCBI Taxonomy" id="68872"/>
    <lineage>
        <taxon>Eukaryota</taxon>
        <taxon>Viridiplantae</taxon>
        <taxon>Streptophyta</taxon>
        <taxon>Embryophyta</taxon>
        <taxon>Tracheophyta</taxon>
        <taxon>Spermatophyta</taxon>
        <taxon>Magnoliopsida</taxon>
        <taxon>eudicotyledons</taxon>
        <taxon>Gunneridae</taxon>
        <taxon>Pentapetalae</taxon>
        <taxon>asterids</taxon>
        <taxon>lamiids</taxon>
        <taxon>Lamiales</taxon>
        <taxon>Orobanchaceae</taxon>
        <taxon>Buchnereae</taxon>
        <taxon>Striga</taxon>
    </lineage>
</organism>
<evidence type="ECO:0000256" key="28">
    <source>
        <dbReference type="PIRSR" id="PIRSR610347-3"/>
    </source>
</evidence>
<keyword evidence="21" id="KW-0368">Histidine biosynthesis</keyword>
<evidence type="ECO:0000256" key="16">
    <source>
        <dbReference type="ARBA" id="ARBA00022833"/>
    </source>
</evidence>
<protein>
    <recommendedName>
        <fullName evidence="25">Histidinol dehydrogenase, chloroplastic</fullName>
        <ecNumber evidence="8">1.1.1.23</ecNumber>
    </recommendedName>
</protein>
<evidence type="ECO:0000256" key="23">
    <source>
        <dbReference type="ARBA" id="ARBA00023242"/>
    </source>
</evidence>
<evidence type="ECO:0000256" key="1">
    <source>
        <dbReference type="ARBA" id="ARBA00001947"/>
    </source>
</evidence>
<keyword evidence="18" id="KW-0809">Transit peptide</keyword>
<evidence type="ECO:0000256" key="25">
    <source>
        <dbReference type="ARBA" id="ARBA00069347"/>
    </source>
</evidence>
<keyword evidence="19" id="KW-0560">Oxidoreductase</keyword>
<dbReference type="EC" id="1.1.1.23" evidence="8"/>
<keyword evidence="20" id="KW-0520">NAD</keyword>
<evidence type="ECO:0000256" key="22">
    <source>
        <dbReference type="ARBA" id="ARBA00023204"/>
    </source>
</evidence>
<comment type="catalytic activity">
    <reaction evidence="24">
        <text>L-histidinol + 2 NAD(+) + H2O = L-histidine + 2 NADH + 3 H(+)</text>
        <dbReference type="Rhea" id="RHEA:20641"/>
        <dbReference type="ChEBI" id="CHEBI:15377"/>
        <dbReference type="ChEBI" id="CHEBI:15378"/>
        <dbReference type="ChEBI" id="CHEBI:57540"/>
        <dbReference type="ChEBI" id="CHEBI:57595"/>
        <dbReference type="ChEBI" id="CHEBI:57699"/>
        <dbReference type="ChEBI" id="CHEBI:57945"/>
        <dbReference type="EC" id="1.1.1.23"/>
    </reaction>
</comment>
<dbReference type="GO" id="GO:0004527">
    <property type="term" value="F:exonuclease activity"/>
    <property type="evidence" value="ECO:0007669"/>
    <property type="project" value="UniProtKB-KW"/>
</dbReference>
<gene>
    <name evidence="30" type="ORF">SHERM_01739</name>
</gene>
<keyword evidence="16" id="KW-0862">Zinc</keyword>
<evidence type="ECO:0000256" key="14">
    <source>
        <dbReference type="ARBA" id="ARBA00022763"/>
    </source>
</evidence>
<dbReference type="GO" id="GO:0008081">
    <property type="term" value="F:phosphoric diester hydrolase activity"/>
    <property type="evidence" value="ECO:0007669"/>
    <property type="project" value="InterPro"/>
</dbReference>
<sequence length="1129" mass="125259">MAVATAIGFLTPLNGKLEEKGNSIPKIPLSKGITYVGRDCIPITDKRLSRQHIAVSVSDDGSADIIVEGTNPVVVRSQGERKKLLSGEKQKIQTGDVIELLPGHYFFKVEILSSITRQKRPFDDGNGKGKELACSRKRLQKFSQEQTLVENSNCNDEDSNTSSEGIRHFQVPKDKLPLTFRLLRVKGLPEWANTNAVSISDVIQGDVLFAVLSNYMVDIDWLLSECPMLRRVLHVLVVHGEGDGTLEYMKRNKPSNWILHKPPLPISYGTHHSKAMLLIYPRGVRVIVHTANLIYVDWNNKSQGLWMQDFPWKDQNSTSSGCGFENDLVEYLSALKWPEFNANLPGIGSFNINPSFFKKFDYSSAMVRLIASVPGYHSGSSLRKWGHMKLRTVLQECTFENQFEKSPLIYQFSSLGSLDEKWMTELASSMSAGMTEDKRPLGPGKPLIVWPSVEDVKSSLEGYAAGNAIPSPLKNVEKEFLKKYWAKWKAGHTGRCRAMPHIKTFTRYNGQNLAWLLLTSSNLSKAAWGALQKNNSQLMIRSYELGVLFLPLHKEYRCGFSCTDGAQNSKDISTSQTSSEVKRTKLVTLSWKSNQNNQSCEVVRLPVPYELPPRPYSSGDIPWSWDRRYTEKDVYGQVWPRQNIEALMLMDCTLPSFNRSSGLFGGQRISHRTPFAYHQRGAFRCATTCSMKTYKLSDLSRSEVISLKARPRIDFRSIFEVVEPIIDDVRSRGDAAVKDYTLKFDKVELNSIVESVNDFPNPALDPSVQEAFDVAYDNIFAFHAAQKPVEQFVENMEGVRCKRVARSISSVGLYVPGGTAVLPSTALMLSVPAQIAGCKTIVLATPPAQDGSICKEVLYCAKKAGVTHILKAGGAQAISAMAWGTDSCPKVEKVYGPGNQYVTAAKMILQNSEAMISIDMPAGPSEVLVIADKHSSPVHIAADLLSQAEHGPDSQVVLVVSGEGVDINAIEDEINKQCNSLPRAEFASRALSHSFIVHARDMVEAIAFSNLYAPEHLIINVKDAEKWESFVENAGSVFLGQWTPESVGDYASGTNHVLPTYGYSRMYGGVCLDSFLKYITVQSLTEEGLRNLGPYVATMAEVEGLDAHKRAVTLRLQDIEAKASTSFPK</sequence>
<dbReference type="Gene3D" id="1.20.5.1300">
    <property type="match status" value="1"/>
</dbReference>
<dbReference type="GO" id="GO:0005829">
    <property type="term" value="C:cytosol"/>
    <property type="evidence" value="ECO:0007669"/>
    <property type="project" value="TreeGrafter"/>
</dbReference>
<evidence type="ECO:0000256" key="3">
    <source>
        <dbReference type="ARBA" id="ARBA00004123"/>
    </source>
</evidence>
<evidence type="ECO:0000256" key="4">
    <source>
        <dbReference type="ARBA" id="ARBA00004229"/>
    </source>
</evidence>
<evidence type="ECO:0000256" key="18">
    <source>
        <dbReference type="ARBA" id="ARBA00022946"/>
    </source>
</evidence>
<proteinExistence type="inferred from homology"/>
<dbReference type="FunFam" id="3.40.50.1980:FF:000011">
    <property type="entry name" value="Histidinol dehydrogenase, chloroplastic"/>
    <property type="match status" value="1"/>
</dbReference>
<dbReference type="OrthoDB" id="47785at2759"/>
<comment type="cofactor">
    <cofactor evidence="1">
        <name>Zn(2+)</name>
        <dbReference type="ChEBI" id="CHEBI:29105"/>
    </cofactor>
</comment>
<dbReference type="SUPFAM" id="SSF49879">
    <property type="entry name" value="SMAD/FHA domain"/>
    <property type="match status" value="1"/>
</dbReference>
<dbReference type="FunFam" id="3.40.50.1980:FF:000019">
    <property type="entry name" value="Histidinol dehydrogenase, chloroplastic"/>
    <property type="match status" value="1"/>
</dbReference>
<comment type="similarity">
    <text evidence="7">Belongs to the tyrosyl-DNA phosphodiesterase family.</text>
</comment>
<feature type="site" description="Interaction with DNA" evidence="28">
    <location>
        <position position="524"/>
    </location>
</feature>
<evidence type="ECO:0000256" key="21">
    <source>
        <dbReference type="ARBA" id="ARBA00023102"/>
    </source>
</evidence>
<dbReference type="InterPro" id="IPR001692">
    <property type="entry name" value="Histidinol_DH_CS"/>
</dbReference>
<dbReference type="NCBIfam" id="TIGR00069">
    <property type="entry name" value="hisD"/>
    <property type="match status" value="1"/>
</dbReference>
<keyword evidence="11" id="KW-0934">Plastid</keyword>
<dbReference type="GO" id="GO:0000105">
    <property type="term" value="P:L-histidine biosynthetic process"/>
    <property type="evidence" value="ECO:0007669"/>
    <property type="project" value="UniProtKB-KW"/>
</dbReference>
<dbReference type="GO" id="GO:0006281">
    <property type="term" value="P:DNA repair"/>
    <property type="evidence" value="ECO:0007669"/>
    <property type="project" value="UniProtKB-KW"/>
</dbReference>
<evidence type="ECO:0000313" key="31">
    <source>
        <dbReference type="Proteomes" id="UP001153555"/>
    </source>
</evidence>
<dbReference type="EMBL" id="CACSLK010027624">
    <property type="protein sequence ID" value="CAA0826538.1"/>
    <property type="molecule type" value="Genomic_DNA"/>
</dbReference>
<evidence type="ECO:0000256" key="12">
    <source>
        <dbReference type="ARBA" id="ARBA00022722"/>
    </source>
</evidence>
<keyword evidence="15" id="KW-0378">Hydrolase</keyword>
<dbReference type="Gene3D" id="3.40.50.1980">
    <property type="entry name" value="Nitrogenase molybdenum iron protein domain"/>
    <property type="match status" value="2"/>
</dbReference>
<dbReference type="CDD" id="cd06572">
    <property type="entry name" value="Histidinol_dh"/>
    <property type="match status" value="1"/>
</dbReference>
<dbReference type="GO" id="GO:0051287">
    <property type="term" value="F:NAD binding"/>
    <property type="evidence" value="ECO:0007669"/>
    <property type="project" value="InterPro"/>
</dbReference>
<keyword evidence="10" id="KW-0028">Amino-acid biosynthesis</keyword>
<keyword evidence="17" id="KW-0269">Exonuclease</keyword>
<evidence type="ECO:0000256" key="13">
    <source>
        <dbReference type="ARBA" id="ARBA00022723"/>
    </source>
</evidence>
<dbReference type="AlphaFoldDB" id="A0A9N7RG02"/>
<dbReference type="Gene3D" id="3.30.870.10">
    <property type="entry name" value="Endonuclease Chain A"/>
    <property type="match status" value="2"/>
</dbReference>
<reference evidence="30" key="1">
    <citation type="submission" date="2019-12" db="EMBL/GenBank/DDBJ databases">
        <authorList>
            <person name="Scholes J."/>
        </authorList>
    </citation>
    <scope>NUCLEOTIDE SEQUENCE</scope>
</reference>
<evidence type="ECO:0000256" key="29">
    <source>
        <dbReference type="RuleBase" id="RU004175"/>
    </source>
</evidence>
<evidence type="ECO:0000256" key="17">
    <source>
        <dbReference type="ARBA" id="ARBA00022839"/>
    </source>
</evidence>
<keyword evidence="14" id="KW-0227">DNA damage</keyword>
<dbReference type="GO" id="GO:0005634">
    <property type="term" value="C:nucleus"/>
    <property type="evidence" value="ECO:0007669"/>
    <property type="project" value="UniProtKB-SubCell"/>
</dbReference>
<evidence type="ECO:0000313" key="30">
    <source>
        <dbReference type="EMBL" id="CAA0826538.1"/>
    </source>
</evidence>
<evidence type="ECO:0000256" key="19">
    <source>
        <dbReference type="ARBA" id="ARBA00023002"/>
    </source>
</evidence>
<comment type="similarity">
    <text evidence="6 29">Belongs to the histidinol dehydrogenase family.</text>
</comment>
<keyword evidence="23" id="KW-0539">Nucleus</keyword>
<name>A0A9N7RG02_STRHE</name>
<dbReference type="PRINTS" id="PR00083">
    <property type="entry name" value="HOLDHDRGNASE"/>
</dbReference>
<dbReference type="PROSITE" id="PS00611">
    <property type="entry name" value="HISOL_DEHYDROGENASE"/>
    <property type="match status" value="1"/>
</dbReference>
<dbReference type="InterPro" id="IPR008984">
    <property type="entry name" value="SMAD_FHA_dom_sf"/>
</dbReference>
<dbReference type="HAMAP" id="MF_01024">
    <property type="entry name" value="HisD"/>
    <property type="match status" value="1"/>
</dbReference>
<evidence type="ECO:0000256" key="9">
    <source>
        <dbReference type="ARBA" id="ARBA00022528"/>
    </source>
</evidence>
<dbReference type="GO" id="GO:0046872">
    <property type="term" value="F:metal ion binding"/>
    <property type="evidence" value="ECO:0007669"/>
    <property type="project" value="UniProtKB-KW"/>
</dbReference>
<comment type="pathway">
    <text evidence="5">Amino-acid biosynthesis; L-histidine biosynthesis; L-histidine from 5-phospho-alpha-D-ribose 1-diphosphate: step 9/9.</text>
</comment>
<dbReference type="PANTHER" id="PTHR21256">
    <property type="entry name" value="HISTIDINOL DEHYDROGENASE HDH"/>
    <property type="match status" value="1"/>
</dbReference>
<comment type="function">
    <text evidence="2">Catalyzes the sequential NAD-dependent oxidations of L-histidinol to L-histidinaldehyde and then to L-histidine.</text>
</comment>
<accession>A0A9N7RG02</accession>
<dbReference type="Gene3D" id="2.60.200.20">
    <property type="match status" value="1"/>
</dbReference>
<evidence type="ECO:0000256" key="15">
    <source>
        <dbReference type="ARBA" id="ARBA00022801"/>
    </source>
</evidence>
<dbReference type="FunFam" id="3.30.870.10:FF:000028">
    <property type="entry name" value="Tyrosyl-DNA phosphodiesterase 1"/>
    <property type="match status" value="1"/>
</dbReference>
<evidence type="ECO:0000256" key="7">
    <source>
        <dbReference type="ARBA" id="ARBA00010205"/>
    </source>
</evidence>
<feature type="active site" description="Proton donor/acceptor" evidence="26">
    <location>
        <position position="501"/>
    </location>
</feature>
<keyword evidence="12" id="KW-0540">Nuclease</keyword>
<comment type="caution">
    <text evidence="30">The sequence shown here is derived from an EMBL/GenBank/DDBJ whole genome shotgun (WGS) entry which is preliminary data.</text>
</comment>
<feature type="binding site" evidence="27">
    <location>
        <position position="274"/>
    </location>
    <ligand>
        <name>substrate</name>
    </ligand>
</feature>
<keyword evidence="9" id="KW-0150">Chloroplast</keyword>
<evidence type="ECO:0000256" key="2">
    <source>
        <dbReference type="ARBA" id="ARBA00003850"/>
    </source>
</evidence>
<comment type="subcellular location">
    <subcellularLocation>
        <location evidence="3">Nucleus</location>
    </subcellularLocation>
    <subcellularLocation>
        <location evidence="4">Plastid</location>
        <location evidence="4">Chloroplast</location>
    </subcellularLocation>
</comment>
<evidence type="ECO:0000256" key="6">
    <source>
        <dbReference type="ARBA" id="ARBA00010178"/>
    </source>
</evidence>
<dbReference type="InterPro" id="IPR010347">
    <property type="entry name" value="Tdp1"/>
</dbReference>
<evidence type="ECO:0000256" key="11">
    <source>
        <dbReference type="ARBA" id="ARBA00022640"/>
    </source>
</evidence>
<dbReference type="FunFam" id="3.30.870.10:FF:000031">
    <property type="entry name" value="Tyrosyl-DNA phosphodiesterase 1"/>
    <property type="match status" value="1"/>
</dbReference>
<dbReference type="GO" id="GO:0009570">
    <property type="term" value="C:chloroplast stroma"/>
    <property type="evidence" value="ECO:0007669"/>
    <property type="project" value="TreeGrafter"/>
</dbReference>
<dbReference type="Pfam" id="PF06087">
    <property type="entry name" value="Tyr-DNA_phospho"/>
    <property type="match status" value="1"/>
</dbReference>
<keyword evidence="13" id="KW-0479">Metal-binding</keyword>